<name>A0A0G4P715_PENC3</name>
<keyword evidence="2" id="KW-1185">Reference proteome</keyword>
<evidence type="ECO:0000313" key="1">
    <source>
        <dbReference type="EMBL" id="CRL22106.1"/>
    </source>
</evidence>
<dbReference type="AlphaFoldDB" id="A0A0G4P715"/>
<sequence>MANQADEALARCAPCNGRFVFTELLRRNFLEADANQRCTNKHCISAMWESSKYCRKHFLIWTPGFSGEEERKEIKSMFEKAISVQWHPETAAMAEVIGRIESQPKIPASRRAFRRIQYSSWWSWEFDPSFVREWLEQEGFGDIPPGDENVCLRCHEFRANLKELSCYYSSKAFPLSLQCWLGCGSFFFVDEQSAVDQIVILVLVKHYPVHNLMDGAPVISQESVRSWYTGIVAFRQDLDDLVQEALDDSEVGEAIGQFLRSHIECFPMKPRV</sequence>
<evidence type="ECO:0000313" key="2">
    <source>
        <dbReference type="Proteomes" id="UP000053732"/>
    </source>
</evidence>
<proteinExistence type="predicted"/>
<dbReference type="EMBL" id="HG793140">
    <property type="protein sequence ID" value="CRL22106.1"/>
    <property type="molecule type" value="Genomic_DNA"/>
</dbReference>
<accession>A0A0G4P715</accession>
<gene>
    <name evidence="1" type="ORF">PCAMFM013_S007g000087</name>
</gene>
<protein>
    <submittedName>
        <fullName evidence="1">Str. FM013</fullName>
    </submittedName>
</protein>
<reference evidence="1 2" key="1">
    <citation type="journal article" date="2014" name="Nat. Commun.">
        <title>Multiple recent horizontal transfers of a large genomic region in cheese making fungi.</title>
        <authorList>
            <person name="Cheeseman K."/>
            <person name="Ropars J."/>
            <person name="Renault P."/>
            <person name="Dupont J."/>
            <person name="Gouzy J."/>
            <person name="Branca A."/>
            <person name="Abraham A.L."/>
            <person name="Ceppi M."/>
            <person name="Conseiller E."/>
            <person name="Debuchy R."/>
            <person name="Malagnac F."/>
            <person name="Goarin A."/>
            <person name="Silar P."/>
            <person name="Lacoste S."/>
            <person name="Sallet E."/>
            <person name="Bensimon A."/>
            <person name="Giraud T."/>
            <person name="Brygoo Y."/>
        </authorList>
    </citation>
    <scope>NUCLEOTIDE SEQUENCE [LARGE SCALE GENOMIC DNA]</scope>
    <source>
        <strain evidence="2">FM 013</strain>
    </source>
</reference>
<dbReference type="Proteomes" id="UP000053732">
    <property type="component" value="Unassembled WGS sequence"/>
</dbReference>
<organism evidence="1 2">
    <name type="scientific">Penicillium camemberti (strain FM 013)</name>
    <dbReference type="NCBI Taxonomy" id="1429867"/>
    <lineage>
        <taxon>Eukaryota</taxon>
        <taxon>Fungi</taxon>
        <taxon>Dikarya</taxon>
        <taxon>Ascomycota</taxon>
        <taxon>Pezizomycotina</taxon>
        <taxon>Eurotiomycetes</taxon>
        <taxon>Eurotiomycetidae</taxon>
        <taxon>Eurotiales</taxon>
        <taxon>Aspergillaceae</taxon>
        <taxon>Penicillium</taxon>
    </lineage>
</organism>